<evidence type="ECO:0000256" key="2">
    <source>
        <dbReference type="SAM" id="MobiDB-lite"/>
    </source>
</evidence>
<feature type="compositionally biased region" description="Low complexity" evidence="2">
    <location>
        <begin position="25"/>
        <end position="41"/>
    </location>
</feature>
<organism evidence="5 6">
    <name type="scientific">Brevibacillus brevis</name>
    <name type="common">Bacillus brevis</name>
    <dbReference type="NCBI Taxonomy" id="1393"/>
    <lineage>
        <taxon>Bacteria</taxon>
        <taxon>Bacillati</taxon>
        <taxon>Bacillota</taxon>
        <taxon>Bacilli</taxon>
        <taxon>Bacillales</taxon>
        <taxon>Paenibacillaceae</taxon>
        <taxon>Brevibacillus</taxon>
    </lineage>
</organism>
<keyword evidence="1" id="KW-0175">Coiled coil</keyword>
<dbReference type="PROSITE" id="PS50234">
    <property type="entry name" value="VWFA"/>
    <property type="match status" value="1"/>
</dbReference>
<keyword evidence="6" id="KW-1185">Reference proteome</keyword>
<dbReference type="Gene3D" id="3.40.50.410">
    <property type="entry name" value="von Willebrand factor, type A domain"/>
    <property type="match status" value="1"/>
</dbReference>
<dbReference type="EMBL" id="CP134050">
    <property type="protein sequence ID" value="WNC15538.1"/>
    <property type="molecule type" value="Genomic_DNA"/>
</dbReference>
<feature type="signal peptide" evidence="3">
    <location>
        <begin position="1"/>
        <end position="19"/>
    </location>
</feature>
<evidence type="ECO:0000259" key="4">
    <source>
        <dbReference type="PROSITE" id="PS50234"/>
    </source>
</evidence>
<dbReference type="SMART" id="SM00327">
    <property type="entry name" value="VWA"/>
    <property type="match status" value="1"/>
</dbReference>
<accession>A0ABY9TAW9</accession>
<feature type="coiled-coil region" evidence="1">
    <location>
        <begin position="406"/>
        <end position="443"/>
    </location>
</feature>
<dbReference type="Pfam" id="PF00092">
    <property type="entry name" value="VWA"/>
    <property type="match status" value="1"/>
</dbReference>
<dbReference type="InterPro" id="IPR036465">
    <property type="entry name" value="vWFA_dom_sf"/>
</dbReference>
<evidence type="ECO:0000313" key="5">
    <source>
        <dbReference type="EMBL" id="WNC15538.1"/>
    </source>
</evidence>
<feature type="chain" id="PRO_5046212580" evidence="3">
    <location>
        <begin position="20"/>
        <end position="471"/>
    </location>
</feature>
<evidence type="ECO:0000313" key="6">
    <source>
        <dbReference type="Proteomes" id="UP001256827"/>
    </source>
</evidence>
<proteinExistence type="predicted"/>
<dbReference type="RefSeq" id="WP_310769391.1">
    <property type="nucleotide sequence ID" value="NZ_CP134050.1"/>
</dbReference>
<keyword evidence="3" id="KW-0732">Signal</keyword>
<dbReference type="Proteomes" id="UP001256827">
    <property type="component" value="Chromosome"/>
</dbReference>
<evidence type="ECO:0000256" key="3">
    <source>
        <dbReference type="SAM" id="SignalP"/>
    </source>
</evidence>
<reference evidence="5 6" key="1">
    <citation type="submission" date="2023-09" db="EMBL/GenBank/DDBJ databases">
        <title>Complete Genome and Methylome dissection of Bacillus brevis NEB573 original source of BbsI restriction endonuclease.</title>
        <authorList>
            <person name="Fomenkov A."/>
            <person name="Roberts R.D."/>
        </authorList>
    </citation>
    <scope>NUCLEOTIDE SEQUENCE [LARGE SCALE GENOMIC DNA]</scope>
    <source>
        <strain evidence="5 6">NEB573</strain>
    </source>
</reference>
<feature type="domain" description="VWFA" evidence="4">
    <location>
        <begin position="167"/>
        <end position="355"/>
    </location>
</feature>
<protein>
    <submittedName>
        <fullName evidence="5">VWA domain-containing protein</fullName>
    </submittedName>
</protein>
<gene>
    <name evidence="5" type="ORF">RGB73_04135</name>
</gene>
<dbReference type="InterPro" id="IPR002035">
    <property type="entry name" value="VWF_A"/>
</dbReference>
<dbReference type="SUPFAM" id="SSF53300">
    <property type="entry name" value="vWA-like"/>
    <property type="match status" value="1"/>
</dbReference>
<feature type="region of interest" description="Disordered" evidence="2">
    <location>
        <begin position="22"/>
        <end position="60"/>
    </location>
</feature>
<sequence length="471" mass="52218">MKLMKMLALALVLMTLLHACSSESPTDPQETTAPPQTAEPPVQSPAVNEPGKQQPSHEERMAALKASLPEGVTKVPETAEEIAKFPAGRFAGANNSKQGEPMKEFLEQLPPAHEADEETANLYFLALLSAFAENYPDPAQIEYDIKMAAFGSPEMDDPRYQFKEQYNVEIILDASGSMGASMGGQSKMEAAKEAILSFAKSLPQDAKVALRVYGHKGSGKDADKALSCSSTELVYGMQAYNEQTMQKSLKAFQPTGWTPIAFSLQEAQKDLQSFSGEKSTNMIYLVSDGVETCGGDPVAAAKQLATSSITPIVNVIGFDVDSDGQKQLRAVAEAAGGRYVTIKDQKALQEEFGKAREAARQWYSWKRNESHEAYSQKVDYLINNTSFKLEWKFLADDEADNLKWAIRQMERDDRFSKELVAELEKKQKERERLVNDSAEKLEDFLDSLTKKSYKETIEAIQKEYNANVNKP</sequence>
<name>A0ABY9TAW9_BREBE</name>
<evidence type="ECO:0000256" key="1">
    <source>
        <dbReference type="SAM" id="Coils"/>
    </source>
</evidence>